<keyword evidence="1 2" id="KW-0378">Hydrolase</keyword>
<dbReference type="Proteomes" id="UP001428290">
    <property type="component" value="Unassembled WGS sequence"/>
</dbReference>
<name>A0ABP9X6R5_9CHLR</name>
<evidence type="ECO:0000256" key="2">
    <source>
        <dbReference type="RuleBase" id="RU003476"/>
    </source>
</evidence>
<protein>
    <recommendedName>
        <fullName evidence="3">Nudix hydrolase domain-containing protein</fullName>
    </recommendedName>
</protein>
<comment type="similarity">
    <text evidence="2">Belongs to the Nudix hydrolase family.</text>
</comment>
<proteinExistence type="inferred from homology"/>
<dbReference type="PRINTS" id="PR00502">
    <property type="entry name" value="NUDIXFAMILY"/>
</dbReference>
<dbReference type="CDD" id="cd04688">
    <property type="entry name" value="NUDIX_Hydrolase"/>
    <property type="match status" value="1"/>
</dbReference>
<sequence>MKFFVRVAAIIVRDQQVLVHRSEQQGISYCALPGGHLEVGETTEQCLIREFVEEFGVTIQIERLVYIAEGMFMAGRKKPKPKHEIVFYYRAHLQDPMVVVRSREEPTIYADWLALDSDLAELYPQWLRPLLPSDYQHDWRACPRQIIANELIEPAYTSVRQLYSGDGNSKSSSLAGGDDNS</sequence>
<dbReference type="RefSeq" id="WP_345724156.1">
    <property type="nucleotide sequence ID" value="NZ_BAABRU010000020.1"/>
</dbReference>
<dbReference type="InterPro" id="IPR020084">
    <property type="entry name" value="NUDIX_hydrolase_CS"/>
</dbReference>
<accession>A0ABP9X6R5</accession>
<dbReference type="PROSITE" id="PS00893">
    <property type="entry name" value="NUDIX_BOX"/>
    <property type="match status" value="1"/>
</dbReference>
<feature type="domain" description="Nudix hydrolase" evidence="3">
    <location>
        <begin position="2"/>
        <end position="136"/>
    </location>
</feature>
<dbReference type="SUPFAM" id="SSF55811">
    <property type="entry name" value="Nudix"/>
    <property type="match status" value="1"/>
</dbReference>
<gene>
    <name evidence="4" type="ORF">Hgul01_04376</name>
</gene>
<dbReference type="PROSITE" id="PS51462">
    <property type="entry name" value="NUDIX"/>
    <property type="match status" value="1"/>
</dbReference>
<reference evidence="4 5" key="1">
    <citation type="submission" date="2024-02" db="EMBL/GenBank/DDBJ databases">
        <title>Herpetosiphon gulosus NBRC 112829.</title>
        <authorList>
            <person name="Ichikawa N."/>
            <person name="Katano-Makiyama Y."/>
            <person name="Hidaka K."/>
        </authorList>
    </citation>
    <scope>NUCLEOTIDE SEQUENCE [LARGE SCALE GENOMIC DNA]</scope>
    <source>
        <strain evidence="4 5">NBRC 112829</strain>
    </source>
</reference>
<evidence type="ECO:0000259" key="3">
    <source>
        <dbReference type="PROSITE" id="PS51462"/>
    </source>
</evidence>
<dbReference type="EMBL" id="BAABRU010000020">
    <property type="protein sequence ID" value="GAA5530556.1"/>
    <property type="molecule type" value="Genomic_DNA"/>
</dbReference>
<dbReference type="InterPro" id="IPR020476">
    <property type="entry name" value="Nudix_hydrolase"/>
</dbReference>
<dbReference type="Pfam" id="PF00293">
    <property type="entry name" value="NUDIX"/>
    <property type="match status" value="1"/>
</dbReference>
<evidence type="ECO:0000256" key="1">
    <source>
        <dbReference type="ARBA" id="ARBA00022801"/>
    </source>
</evidence>
<keyword evidence="5" id="KW-1185">Reference proteome</keyword>
<dbReference type="PANTHER" id="PTHR43736">
    <property type="entry name" value="ADP-RIBOSE PYROPHOSPHATASE"/>
    <property type="match status" value="1"/>
</dbReference>
<dbReference type="InterPro" id="IPR000086">
    <property type="entry name" value="NUDIX_hydrolase_dom"/>
</dbReference>
<evidence type="ECO:0000313" key="4">
    <source>
        <dbReference type="EMBL" id="GAA5530556.1"/>
    </source>
</evidence>
<dbReference type="Gene3D" id="3.90.79.10">
    <property type="entry name" value="Nucleoside Triphosphate Pyrophosphohydrolase"/>
    <property type="match status" value="1"/>
</dbReference>
<comment type="caution">
    <text evidence="4">The sequence shown here is derived from an EMBL/GenBank/DDBJ whole genome shotgun (WGS) entry which is preliminary data.</text>
</comment>
<evidence type="ECO:0000313" key="5">
    <source>
        <dbReference type="Proteomes" id="UP001428290"/>
    </source>
</evidence>
<dbReference type="PANTHER" id="PTHR43736:SF2">
    <property type="entry name" value="MUTT_NUDIX FAMILY PROTEIN"/>
    <property type="match status" value="1"/>
</dbReference>
<organism evidence="4 5">
    <name type="scientific">Herpetosiphon gulosus</name>
    <dbReference type="NCBI Taxonomy" id="1973496"/>
    <lineage>
        <taxon>Bacteria</taxon>
        <taxon>Bacillati</taxon>
        <taxon>Chloroflexota</taxon>
        <taxon>Chloroflexia</taxon>
        <taxon>Herpetosiphonales</taxon>
        <taxon>Herpetosiphonaceae</taxon>
        <taxon>Herpetosiphon</taxon>
    </lineage>
</organism>
<dbReference type="InterPro" id="IPR015797">
    <property type="entry name" value="NUDIX_hydrolase-like_dom_sf"/>
</dbReference>